<dbReference type="Proteomes" id="UP001162483">
    <property type="component" value="Unassembled WGS sequence"/>
</dbReference>
<gene>
    <name evidence="2" type="ORF">SPARVUS_LOCUS12257541</name>
</gene>
<name>A0ABN9FNJ4_9NEOB</name>
<dbReference type="EMBL" id="CATNWA010017032">
    <property type="protein sequence ID" value="CAI9597457.1"/>
    <property type="molecule type" value="Genomic_DNA"/>
</dbReference>
<evidence type="ECO:0000313" key="3">
    <source>
        <dbReference type="Proteomes" id="UP001162483"/>
    </source>
</evidence>
<keyword evidence="3" id="KW-1185">Reference proteome</keyword>
<organism evidence="2 3">
    <name type="scientific">Staurois parvus</name>
    <dbReference type="NCBI Taxonomy" id="386267"/>
    <lineage>
        <taxon>Eukaryota</taxon>
        <taxon>Metazoa</taxon>
        <taxon>Chordata</taxon>
        <taxon>Craniata</taxon>
        <taxon>Vertebrata</taxon>
        <taxon>Euteleostomi</taxon>
        <taxon>Amphibia</taxon>
        <taxon>Batrachia</taxon>
        <taxon>Anura</taxon>
        <taxon>Neobatrachia</taxon>
        <taxon>Ranoidea</taxon>
        <taxon>Ranidae</taxon>
        <taxon>Staurois</taxon>
    </lineage>
</organism>
<comment type="caution">
    <text evidence="2">The sequence shown here is derived from an EMBL/GenBank/DDBJ whole genome shotgun (WGS) entry which is preliminary data.</text>
</comment>
<evidence type="ECO:0000256" key="1">
    <source>
        <dbReference type="SAM" id="Phobius"/>
    </source>
</evidence>
<keyword evidence="1" id="KW-1133">Transmembrane helix</keyword>
<sequence length="66" mass="6952">MGPPTDSGPSGSARVLNGQSTPGQGYYLVRQFSAYIGKCTFLRTISILVVIFLQAFLSLGKDTGAP</sequence>
<keyword evidence="1" id="KW-0812">Transmembrane</keyword>
<accession>A0ABN9FNJ4</accession>
<proteinExistence type="predicted"/>
<reference evidence="2" key="1">
    <citation type="submission" date="2023-05" db="EMBL/GenBank/DDBJ databases">
        <authorList>
            <person name="Stuckert A."/>
        </authorList>
    </citation>
    <scope>NUCLEOTIDE SEQUENCE</scope>
</reference>
<feature type="transmembrane region" description="Helical" evidence="1">
    <location>
        <begin position="40"/>
        <end position="60"/>
    </location>
</feature>
<protein>
    <submittedName>
        <fullName evidence="2">Uncharacterized protein</fullName>
    </submittedName>
</protein>
<keyword evidence="1" id="KW-0472">Membrane</keyword>
<evidence type="ECO:0000313" key="2">
    <source>
        <dbReference type="EMBL" id="CAI9597457.1"/>
    </source>
</evidence>